<organism evidence="11 12">
    <name type="scientific">Microbacterium panaciterrae</name>
    <dbReference type="NCBI Taxonomy" id="985759"/>
    <lineage>
        <taxon>Bacteria</taxon>
        <taxon>Bacillati</taxon>
        <taxon>Actinomycetota</taxon>
        <taxon>Actinomycetes</taxon>
        <taxon>Micrococcales</taxon>
        <taxon>Microbacteriaceae</taxon>
        <taxon>Microbacterium</taxon>
    </lineage>
</organism>
<feature type="transmembrane region" description="Helical" evidence="9">
    <location>
        <begin position="224"/>
        <end position="247"/>
    </location>
</feature>
<dbReference type="InterPro" id="IPR003439">
    <property type="entry name" value="ABC_transporter-like_ATP-bd"/>
</dbReference>
<dbReference type="PROSITE" id="PS50893">
    <property type="entry name" value="ABC_TRANSPORTER_2"/>
    <property type="match status" value="1"/>
</dbReference>
<evidence type="ECO:0000256" key="2">
    <source>
        <dbReference type="ARBA" id="ARBA00022448"/>
    </source>
</evidence>
<dbReference type="CDD" id="cd06581">
    <property type="entry name" value="TM_PBP1_LivM_like"/>
    <property type="match status" value="1"/>
</dbReference>
<comment type="caution">
    <text evidence="11">The sequence shown here is derived from an EMBL/GenBank/DDBJ whole genome shotgun (WGS) entry which is preliminary data.</text>
</comment>
<dbReference type="InterPro" id="IPR027417">
    <property type="entry name" value="P-loop_NTPase"/>
</dbReference>
<proteinExistence type="predicted"/>
<gene>
    <name evidence="11" type="ORF">GCM10023171_01370</name>
</gene>
<accession>A0ABP8P1M7</accession>
<feature type="transmembrane region" description="Helical" evidence="9">
    <location>
        <begin position="21"/>
        <end position="42"/>
    </location>
</feature>
<keyword evidence="3" id="KW-1003">Cell membrane</keyword>
<evidence type="ECO:0000256" key="7">
    <source>
        <dbReference type="ARBA" id="ARBA00022989"/>
    </source>
</evidence>
<reference evidence="12" key="1">
    <citation type="journal article" date="2019" name="Int. J. Syst. Evol. Microbiol.">
        <title>The Global Catalogue of Microorganisms (GCM) 10K type strain sequencing project: providing services to taxonomists for standard genome sequencing and annotation.</title>
        <authorList>
            <consortium name="The Broad Institute Genomics Platform"/>
            <consortium name="The Broad Institute Genome Sequencing Center for Infectious Disease"/>
            <person name="Wu L."/>
            <person name="Ma J."/>
        </authorList>
    </citation>
    <scope>NUCLEOTIDE SEQUENCE [LARGE SCALE GENOMIC DNA]</scope>
    <source>
        <strain evidence="12">JCM 17839</strain>
    </source>
</reference>
<dbReference type="InterPro" id="IPR043428">
    <property type="entry name" value="LivM-like"/>
</dbReference>
<dbReference type="SMART" id="SM00382">
    <property type="entry name" value="AAA"/>
    <property type="match status" value="1"/>
</dbReference>
<keyword evidence="8 9" id="KW-0472">Membrane</keyword>
<keyword evidence="4 9" id="KW-0812">Transmembrane</keyword>
<dbReference type="RefSeq" id="WP_345183335.1">
    <property type="nucleotide sequence ID" value="NZ_BAABGP010000003.1"/>
</dbReference>
<protein>
    <recommendedName>
        <fullName evidence="10">ABC transporter domain-containing protein</fullName>
    </recommendedName>
</protein>
<comment type="subcellular location">
    <subcellularLocation>
        <location evidence="1">Cell membrane</location>
        <topology evidence="1">Multi-pass membrane protein</topology>
    </subcellularLocation>
</comment>
<dbReference type="SUPFAM" id="SSF52540">
    <property type="entry name" value="P-loop containing nucleoside triphosphate hydrolases"/>
    <property type="match status" value="1"/>
</dbReference>
<evidence type="ECO:0000256" key="5">
    <source>
        <dbReference type="ARBA" id="ARBA00022741"/>
    </source>
</evidence>
<dbReference type="Pfam" id="PF02653">
    <property type="entry name" value="BPD_transp_2"/>
    <property type="match status" value="1"/>
</dbReference>
<dbReference type="InterPro" id="IPR001851">
    <property type="entry name" value="ABC_transp_permease"/>
</dbReference>
<evidence type="ECO:0000313" key="12">
    <source>
        <dbReference type="Proteomes" id="UP001500731"/>
    </source>
</evidence>
<evidence type="ECO:0000256" key="1">
    <source>
        <dbReference type="ARBA" id="ARBA00004651"/>
    </source>
</evidence>
<evidence type="ECO:0000256" key="8">
    <source>
        <dbReference type="ARBA" id="ARBA00023136"/>
    </source>
</evidence>
<evidence type="ECO:0000256" key="9">
    <source>
        <dbReference type="SAM" id="Phobius"/>
    </source>
</evidence>
<dbReference type="Pfam" id="PF00005">
    <property type="entry name" value="ABC_tran"/>
    <property type="match status" value="1"/>
</dbReference>
<keyword evidence="12" id="KW-1185">Reference proteome</keyword>
<dbReference type="Proteomes" id="UP001500731">
    <property type="component" value="Unassembled WGS sequence"/>
</dbReference>
<dbReference type="PANTHER" id="PTHR45772">
    <property type="entry name" value="CONSERVED COMPONENT OF ABC TRANSPORTER FOR NATURAL AMINO ACIDS-RELATED"/>
    <property type="match status" value="1"/>
</dbReference>
<dbReference type="InterPro" id="IPR051120">
    <property type="entry name" value="ABC_AA/LPS_Transport"/>
</dbReference>
<evidence type="ECO:0000256" key="3">
    <source>
        <dbReference type="ARBA" id="ARBA00022475"/>
    </source>
</evidence>
<feature type="domain" description="ABC transporter" evidence="10">
    <location>
        <begin position="372"/>
        <end position="599"/>
    </location>
</feature>
<feature type="transmembrane region" description="Helical" evidence="9">
    <location>
        <begin position="48"/>
        <end position="70"/>
    </location>
</feature>
<name>A0ABP8P1M7_9MICO</name>
<feature type="transmembrane region" description="Helical" evidence="9">
    <location>
        <begin position="174"/>
        <end position="193"/>
    </location>
</feature>
<keyword evidence="5" id="KW-0547">Nucleotide-binding</keyword>
<feature type="transmembrane region" description="Helical" evidence="9">
    <location>
        <begin position="77"/>
        <end position="98"/>
    </location>
</feature>
<evidence type="ECO:0000259" key="10">
    <source>
        <dbReference type="PROSITE" id="PS50893"/>
    </source>
</evidence>
<dbReference type="InterPro" id="IPR003593">
    <property type="entry name" value="AAA+_ATPase"/>
</dbReference>
<keyword evidence="2" id="KW-0813">Transport</keyword>
<dbReference type="EMBL" id="BAABGP010000003">
    <property type="protein sequence ID" value="GAA4477953.1"/>
    <property type="molecule type" value="Genomic_DNA"/>
</dbReference>
<sequence length="604" mass="63019">MPRADRSLDMTGATRPLTQNPVFRTAWPFAVGIAAVLVGLVLSNTLSGYFVFLAISAVTAAIAILGLGIVTGSAGMIALCQLTFAAIGAWVVSLFNVWHVGGGFLVWLVAGGIAAGLAGILVGLPALRLRGVNLAVVTLGFAAAADVTLVQIQFPGSATGISVDRPTGFTSDKQFFFLSIIVLVVCALGVFFLQRGRWGASWKAVAFSERGTAAAGQSVQSAKLTAFAVSAALGGISGGLLAGQVQLPFASSFTPLQSLALYVLAIMSGAHLIDMAVLGGILWVLVPELLKRWGIPQDWGFVVFGVLGVQALTGGSNLGQAIRSLIWRRQDRKTAKAALTALPPDAQDGAEEIRTTTTAALDPAILTGEPVLTVDGLTVQFGALKALDDVSFSVPAGSIMGLIGPNGAGKSTFVDAISGFLPQHGGRVLLGGQDLAGLSPTRRARLGLRRTFQQDRVPPLLTVGAYVRFVARRRLGGADIAETLAFFGCPPARARLSGVDVGTRRLVEVAAAVLSRPRLLILDEPAAGLSHDEHLALAARLRELPDRYGTALIIIEHDLDLVRSVCPMLTVLNFGTVLASGPQDEVLGDPDVVRAYMGETELLS</sequence>
<feature type="transmembrane region" description="Helical" evidence="9">
    <location>
        <begin position="134"/>
        <end position="154"/>
    </location>
</feature>
<keyword evidence="7 9" id="KW-1133">Transmembrane helix</keyword>
<evidence type="ECO:0000256" key="6">
    <source>
        <dbReference type="ARBA" id="ARBA00022840"/>
    </source>
</evidence>
<dbReference type="Gene3D" id="3.40.50.300">
    <property type="entry name" value="P-loop containing nucleotide triphosphate hydrolases"/>
    <property type="match status" value="1"/>
</dbReference>
<evidence type="ECO:0000256" key="4">
    <source>
        <dbReference type="ARBA" id="ARBA00022692"/>
    </source>
</evidence>
<feature type="transmembrane region" description="Helical" evidence="9">
    <location>
        <begin position="104"/>
        <end position="127"/>
    </location>
</feature>
<feature type="transmembrane region" description="Helical" evidence="9">
    <location>
        <begin position="259"/>
        <end position="286"/>
    </location>
</feature>
<evidence type="ECO:0000313" key="11">
    <source>
        <dbReference type="EMBL" id="GAA4477953.1"/>
    </source>
</evidence>
<keyword evidence="6" id="KW-0067">ATP-binding</keyword>